<dbReference type="KEGG" id="nsh:GXM_04137"/>
<evidence type="ECO:0000313" key="2">
    <source>
        <dbReference type="Proteomes" id="UP000326678"/>
    </source>
</evidence>
<organism evidence="1 2">
    <name type="scientific">Nostoc sphaeroides CCNUC1</name>
    <dbReference type="NCBI Taxonomy" id="2653204"/>
    <lineage>
        <taxon>Bacteria</taxon>
        <taxon>Bacillati</taxon>
        <taxon>Cyanobacteriota</taxon>
        <taxon>Cyanophyceae</taxon>
        <taxon>Nostocales</taxon>
        <taxon>Nostocaceae</taxon>
        <taxon>Nostoc</taxon>
    </lineage>
</organism>
<gene>
    <name evidence="1" type="ORF">GXM_04137</name>
</gene>
<proteinExistence type="predicted"/>
<accession>A0A5P8W302</accession>
<sequence>MPIGVNLSPNSFKILVSSLRLKMHLVVALPPVREAEPPNTILLG</sequence>
<protein>
    <submittedName>
        <fullName evidence="1">Uncharacterized protein</fullName>
    </submittedName>
</protein>
<dbReference type="AlphaFoldDB" id="A0A5P8W302"/>
<keyword evidence="2" id="KW-1185">Reference proteome</keyword>
<dbReference type="EMBL" id="CP045226">
    <property type="protein sequence ID" value="QFS46656.1"/>
    <property type="molecule type" value="Genomic_DNA"/>
</dbReference>
<reference evidence="1 2" key="1">
    <citation type="submission" date="2019-10" db="EMBL/GenBank/DDBJ databases">
        <title>Genomic and transcriptomic insights into the perfect genentic adaptation of a filamentous nitrogen-fixing cyanobacterium to rice fields.</title>
        <authorList>
            <person name="Chen Z."/>
        </authorList>
    </citation>
    <scope>NUCLEOTIDE SEQUENCE [LARGE SCALE GENOMIC DNA]</scope>
    <source>
        <strain evidence="1">CCNUC1</strain>
    </source>
</reference>
<name>A0A5P8W302_9NOSO</name>
<dbReference type="Proteomes" id="UP000326678">
    <property type="component" value="Chromosome Gxm1"/>
</dbReference>
<evidence type="ECO:0000313" key="1">
    <source>
        <dbReference type="EMBL" id="QFS46656.1"/>
    </source>
</evidence>